<proteinExistence type="predicted"/>
<evidence type="ECO:0000259" key="1">
    <source>
        <dbReference type="Pfam" id="PF22522"/>
    </source>
</evidence>
<dbReference type="Proteomes" id="UP000635885">
    <property type="component" value="Unassembled WGS sequence"/>
</dbReference>
<accession>A0ABQ1N441</accession>
<dbReference type="EMBL" id="BMFD01000020">
    <property type="protein sequence ID" value="GGC53142.1"/>
    <property type="molecule type" value="Genomic_DNA"/>
</dbReference>
<sequence length="161" mass="18634">MDNDRIVELQEVIKKLHESVSGLKRLFASKKNGFTLDGRLVGDIGEVIAEELFQIKLHDRLKHHYDAVTTYEPKLNVQIKATFKESLTYNHAPDYYIGIKLDKEGSFEVIYNGPGKYIQEAYQHRKDIGKVLLSFPTQKLKELSARIDDSERILLKKWGEE</sequence>
<evidence type="ECO:0000313" key="3">
    <source>
        <dbReference type="Proteomes" id="UP000635885"/>
    </source>
</evidence>
<dbReference type="InterPro" id="IPR054267">
    <property type="entry name" value="DUF6998"/>
</dbReference>
<feature type="domain" description="DUF6998" evidence="1">
    <location>
        <begin position="14"/>
        <end position="153"/>
    </location>
</feature>
<keyword evidence="3" id="KW-1185">Reference proteome</keyword>
<evidence type="ECO:0000313" key="2">
    <source>
        <dbReference type="EMBL" id="GGC53142.1"/>
    </source>
</evidence>
<name>A0ABQ1N441_9BACT</name>
<reference evidence="3" key="1">
    <citation type="journal article" date="2019" name="Int. J. Syst. Evol. Microbiol.">
        <title>The Global Catalogue of Microorganisms (GCM) 10K type strain sequencing project: providing services to taxonomists for standard genome sequencing and annotation.</title>
        <authorList>
            <consortium name="The Broad Institute Genomics Platform"/>
            <consortium name="The Broad Institute Genome Sequencing Center for Infectious Disease"/>
            <person name="Wu L."/>
            <person name="Ma J."/>
        </authorList>
    </citation>
    <scope>NUCLEOTIDE SEQUENCE [LARGE SCALE GENOMIC DNA]</scope>
    <source>
        <strain evidence="3">CGMCC 1.12479</strain>
    </source>
</reference>
<comment type="caution">
    <text evidence="2">The sequence shown here is derived from an EMBL/GenBank/DDBJ whole genome shotgun (WGS) entry which is preliminary data.</text>
</comment>
<protein>
    <recommendedName>
        <fullName evidence="1">DUF6998 domain-containing protein</fullName>
    </recommendedName>
</protein>
<dbReference type="Pfam" id="PF22522">
    <property type="entry name" value="DUF6998"/>
    <property type="match status" value="1"/>
</dbReference>
<dbReference type="RefSeq" id="WP_188444356.1">
    <property type="nucleotide sequence ID" value="NZ_BMFD01000020.1"/>
</dbReference>
<gene>
    <name evidence="2" type="ORF">GCM10010993_34490</name>
</gene>
<organism evidence="2 3">
    <name type="scientific">Belliella aquatica</name>
    <dbReference type="NCBI Taxonomy" id="1323734"/>
    <lineage>
        <taxon>Bacteria</taxon>
        <taxon>Pseudomonadati</taxon>
        <taxon>Bacteroidota</taxon>
        <taxon>Cytophagia</taxon>
        <taxon>Cytophagales</taxon>
        <taxon>Cyclobacteriaceae</taxon>
        <taxon>Belliella</taxon>
    </lineage>
</organism>